<keyword evidence="4 8" id="KW-0547">Nucleotide-binding</keyword>
<evidence type="ECO:0000313" key="11">
    <source>
        <dbReference type="Proteomes" id="UP000019112"/>
    </source>
</evidence>
<dbReference type="PROSITE" id="PS00178">
    <property type="entry name" value="AA_TRNA_LIGASE_I"/>
    <property type="match status" value="1"/>
</dbReference>
<feature type="domain" description="Glutamyl/glutaminyl-tRNA synthetase class Ib catalytic" evidence="9">
    <location>
        <begin position="18"/>
        <end position="280"/>
    </location>
</feature>
<dbReference type="Gene3D" id="1.10.10.350">
    <property type="match status" value="1"/>
</dbReference>
<dbReference type="Proteomes" id="UP000019112">
    <property type="component" value="Unassembled WGS sequence"/>
</dbReference>
<accession>W6TE77</accession>
<keyword evidence="3 8" id="KW-0436">Ligase</keyword>
<dbReference type="EMBL" id="AWTR02000074">
    <property type="protein sequence ID" value="ETZ06954.1"/>
    <property type="molecule type" value="Genomic_DNA"/>
</dbReference>
<evidence type="ECO:0000256" key="5">
    <source>
        <dbReference type="ARBA" id="ARBA00022840"/>
    </source>
</evidence>
<dbReference type="Gene3D" id="3.40.50.620">
    <property type="entry name" value="HUPs"/>
    <property type="match status" value="1"/>
</dbReference>
<dbReference type="GO" id="GO:0000049">
    <property type="term" value="F:tRNA binding"/>
    <property type="evidence" value="ECO:0007669"/>
    <property type="project" value="InterPro"/>
</dbReference>
<dbReference type="PANTHER" id="PTHR43311">
    <property type="entry name" value="GLUTAMATE--TRNA LIGASE"/>
    <property type="match status" value="1"/>
</dbReference>
<dbReference type="InterPro" id="IPR000924">
    <property type="entry name" value="Glu/Gln-tRNA-synth"/>
</dbReference>
<proteinExistence type="inferred from homology"/>
<dbReference type="AlphaFoldDB" id="W6TE77"/>
<dbReference type="InterPro" id="IPR020751">
    <property type="entry name" value="aa-tRNA-synth_I_codon-bd_sub2"/>
</dbReference>
<evidence type="ECO:0000256" key="7">
    <source>
        <dbReference type="ARBA" id="ARBA00023146"/>
    </source>
</evidence>
<dbReference type="GO" id="GO:0004818">
    <property type="term" value="F:glutamate-tRNA ligase activity"/>
    <property type="evidence" value="ECO:0007669"/>
    <property type="project" value="TreeGrafter"/>
</dbReference>
<keyword evidence="6 8" id="KW-0648">Protein biosynthesis</keyword>
<comment type="similarity">
    <text evidence="1">Belongs to the class-I aminoacyl-tRNA synthetase family. Glutamate--tRNA ligase type 1 subfamily.</text>
</comment>
<gene>
    <name evidence="10" type="ORF">P618_200852</name>
</gene>
<evidence type="ECO:0000256" key="6">
    <source>
        <dbReference type="ARBA" id="ARBA00022917"/>
    </source>
</evidence>
<keyword evidence="7 8" id="KW-0030">Aminoacyl-tRNA synthetase</keyword>
<comment type="caution">
    <text evidence="10">The sequence shown here is derived from an EMBL/GenBank/DDBJ whole genome shotgun (WGS) entry which is preliminary data.</text>
</comment>
<dbReference type="PRINTS" id="PR00987">
    <property type="entry name" value="TRNASYNTHGLU"/>
</dbReference>
<evidence type="ECO:0000256" key="2">
    <source>
        <dbReference type="ARBA" id="ARBA00022490"/>
    </source>
</evidence>
<keyword evidence="11" id="KW-1185">Reference proteome</keyword>
<evidence type="ECO:0000313" key="10">
    <source>
        <dbReference type="EMBL" id="ETZ06954.1"/>
    </source>
</evidence>
<dbReference type="Pfam" id="PF00749">
    <property type="entry name" value="tRNA-synt_1c"/>
    <property type="match status" value="1"/>
</dbReference>
<evidence type="ECO:0000256" key="4">
    <source>
        <dbReference type="ARBA" id="ARBA00022741"/>
    </source>
</evidence>
<dbReference type="GO" id="GO:0006424">
    <property type="term" value="P:glutamyl-tRNA aminoacylation"/>
    <property type="evidence" value="ECO:0007669"/>
    <property type="project" value="TreeGrafter"/>
</dbReference>
<keyword evidence="5 8" id="KW-0067">ATP-binding</keyword>
<evidence type="ECO:0000256" key="3">
    <source>
        <dbReference type="ARBA" id="ARBA00022598"/>
    </source>
</evidence>
<dbReference type="OrthoDB" id="9807503at2"/>
<name>W6TE77_HOLOB</name>
<dbReference type="PANTHER" id="PTHR43311:SF2">
    <property type="entry name" value="GLUTAMATE--TRNA LIGASE, MITOCHONDRIAL-RELATED"/>
    <property type="match status" value="1"/>
</dbReference>
<evidence type="ECO:0000256" key="8">
    <source>
        <dbReference type="RuleBase" id="RU363037"/>
    </source>
</evidence>
<dbReference type="eggNOG" id="COG0008">
    <property type="taxonomic scope" value="Bacteria"/>
</dbReference>
<organism evidence="10 11">
    <name type="scientific">Holospora obtusa F1</name>
    <dbReference type="NCBI Taxonomy" id="1399147"/>
    <lineage>
        <taxon>Bacteria</taxon>
        <taxon>Pseudomonadati</taxon>
        <taxon>Pseudomonadota</taxon>
        <taxon>Alphaproteobacteria</taxon>
        <taxon>Holosporales</taxon>
        <taxon>Holosporaceae</taxon>
        <taxon>Holospora</taxon>
    </lineage>
</organism>
<dbReference type="InterPro" id="IPR049940">
    <property type="entry name" value="GluQ/Sye"/>
</dbReference>
<dbReference type="STRING" id="1399147.P618_200852"/>
<dbReference type="InterPro" id="IPR014729">
    <property type="entry name" value="Rossmann-like_a/b/a_fold"/>
</dbReference>
<evidence type="ECO:0000256" key="1">
    <source>
        <dbReference type="ARBA" id="ARBA00007894"/>
    </source>
</evidence>
<evidence type="ECO:0000259" key="9">
    <source>
        <dbReference type="Pfam" id="PF00749"/>
    </source>
</evidence>
<reference evidence="10 11" key="1">
    <citation type="journal article" date="2014" name="FEMS Microbiol. Lett.">
        <title>Draft genome sequences of three Holospora species (Holospora obtusa, Holospora undulata, and Holospora elegans), endonuclear symbiotic bacteria of the ciliate Paramecium caudatum.</title>
        <authorList>
            <person name="Dohra H."/>
            <person name="Tanaka K."/>
            <person name="Suzuki T."/>
            <person name="Fujishima M."/>
            <person name="Suzuki H."/>
        </authorList>
    </citation>
    <scope>NUCLEOTIDE SEQUENCE [LARGE SCALE GENOMIC DNA]</scope>
    <source>
        <strain evidence="10 11">F1</strain>
    </source>
</reference>
<sequence length="477" mass="56758">MIMWCLMLDNLFLNSYPKVRFAPSPTGFLHLGNVRIALFNWMFARKYEGIFILRIDDTDKARCNHFYVESLKKDLKWLGIDWDICFAQSDRGEFYAPYIDELKRIGRLYPCCETAEELEAQREKLRLNHQAPVFDRQTRLIDYTRTKHWRFALKKEKTFWQDQLQGECYYDTHHVSDPVVIREDGSLSYLLTSVLDDQDPQHSITHVIRGIDHYVNTAIQCQMFEALKKTCPVFAHLPLLQQETGEKFSKRTKGNSVRDWRSEGVFPESICQVLLNLSCENIELIKTFKERVYDFSWKTYAKAAEIRLNLETIWSASNRYFSQISWEDLQYYLSDFPCKNLKKMHWECIAKNVYSFFDIQAWDQIFDTEWYTCQENTENFFSDLLKNSEYLDAVYFQWEASLIKIKTSSTEMSWSGLWKDWTKSLSQKFSLKYFEVCGSLRWIITGKLKGPPMVEILSLLEKQSLEYRLKSFVNKKF</sequence>
<dbReference type="InterPro" id="IPR020058">
    <property type="entry name" value="Glu/Gln-tRNA-synth_Ib_cat-dom"/>
</dbReference>
<dbReference type="GO" id="GO:0005524">
    <property type="term" value="F:ATP binding"/>
    <property type="evidence" value="ECO:0007669"/>
    <property type="project" value="UniProtKB-KW"/>
</dbReference>
<dbReference type="SUPFAM" id="SSF52374">
    <property type="entry name" value="Nucleotidylyl transferase"/>
    <property type="match status" value="1"/>
</dbReference>
<dbReference type="InterPro" id="IPR001412">
    <property type="entry name" value="aa-tRNA-synth_I_CS"/>
</dbReference>
<keyword evidence="2" id="KW-0963">Cytoplasm</keyword>
<protein>
    <submittedName>
        <fullName evidence="10">Glutamate--tRNA ligase 1</fullName>
    </submittedName>
</protein>
<dbReference type="SUPFAM" id="SSF48163">
    <property type="entry name" value="An anticodon-binding domain of class I aminoacyl-tRNA synthetases"/>
    <property type="match status" value="1"/>
</dbReference>
<dbReference type="InterPro" id="IPR008925">
    <property type="entry name" value="aa_tRNA-synth_I_cd-bd_sf"/>
</dbReference>